<evidence type="ECO:0000259" key="1">
    <source>
        <dbReference type="PROSITE" id="PS50042"/>
    </source>
</evidence>
<evidence type="ECO:0000313" key="3">
    <source>
        <dbReference type="Proteomes" id="UP000278351"/>
    </source>
</evidence>
<dbReference type="SUPFAM" id="SSF51206">
    <property type="entry name" value="cAMP-binding domain-like"/>
    <property type="match status" value="1"/>
</dbReference>
<dbReference type="CDD" id="cd00038">
    <property type="entry name" value="CAP_ED"/>
    <property type="match status" value="1"/>
</dbReference>
<comment type="caution">
    <text evidence="2">The sequence shown here is derived from an EMBL/GenBank/DDBJ whole genome shotgun (WGS) entry which is preliminary data.</text>
</comment>
<dbReference type="OrthoDB" id="5457083at2"/>
<reference evidence="2 3" key="1">
    <citation type="submission" date="2018-11" db="EMBL/GenBank/DDBJ databases">
        <title>Chitinophaga lutea sp.nov., isolate from arsenic contaminated soil.</title>
        <authorList>
            <person name="Zong Y."/>
        </authorList>
    </citation>
    <scope>NUCLEOTIDE SEQUENCE [LARGE SCALE GENOMIC DNA]</scope>
    <source>
        <strain evidence="2 3">ZY74</strain>
    </source>
</reference>
<sequence length="191" mass="21768">MLRTNPSFLSFIEDIYQQNQHVGDVVLKSFSRGRFLLEQGSRPTKVFIIKEGIAKVFFSEENGKDFIFEFLSAGEIVGELEAIRDTDCLCNIGAVSDVLAYALDSRYFRALMNRDIAFNRLLLNELAERLANTSTRSSFQQLYTIGHGLKKILELQKKQQITLSKEDMAAYMGVTLRSLNRALKELEQAKE</sequence>
<dbReference type="SMART" id="SM00100">
    <property type="entry name" value="cNMP"/>
    <property type="match status" value="1"/>
</dbReference>
<dbReference type="InterPro" id="IPR000595">
    <property type="entry name" value="cNMP-bd_dom"/>
</dbReference>
<dbReference type="EMBL" id="RPDH01000001">
    <property type="protein sequence ID" value="RPE12494.1"/>
    <property type="molecule type" value="Genomic_DNA"/>
</dbReference>
<name>A0A3N4QLF3_9BACT</name>
<dbReference type="PROSITE" id="PS50042">
    <property type="entry name" value="CNMP_BINDING_3"/>
    <property type="match status" value="1"/>
</dbReference>
<dbReference type="Proteomes" id="UP000278351">
    <property type="component" value="Unassembled WGS sequence"/>
</dbReference>
<dbReference type="InterPro" id="IPR018490">
    <property type="entry name" value="cNMP-bd_dom_sf"/>
</dbReference>
<dbReference type="Gene3D" id="2.60.120.10">
    <property type="entry name" value="Jelly Rolls"/>
    <property type="match status" value="1"/>
</dbReference>
<proteinExistence type="predicted"/>
<dbReference type="AlphaFoldDB" id="A0A3N4QLF3"/>
<organism evidence="2 3">
    <name type="scientific">Chitinophaga lutea</name>
    <dbReference type="NCBI Taxonomy" id="2488634"/>
    <lineage>
        <taxon>Bacteria</taxon>
        <taxon>Pseudomonadati</taxon>
        <taxon>Bacteroidota</taxon>
        <taxon>Chitinophagia</taxon>
        <taxon>Chitinophagales</taxon>
        <taxon>Chitinophagaceae</taxon>
        <taxon>Chitinophaga</taxon>
    </lineage>
</organism>
<feature type="domain" description="Cyclic nucleotide-binding" evidence="1">
    <location>
        <begin position="28"/>
        <end position="129"/>
    </location>
</feature>
<keyword evidence="3" id="KW-1185">Reference proteome</keyword>
<gene>
    <name evidence="2" type="ORF">EGT74_02775</name>
</gene>
<dbReference type="RefSeq" id="WP_123845005.1">
    <property type="nucleotide sequence ID" value="NZ_RPDH01000001.1"/>
</dbReference>
<dbReference type="Pfam" id="PF00027">
    <property type="entry name" value="cNMP_binding"/>
    <property type="match status" value="1"/>
</dbReference>
<protein>
    <submittedName>
        <fullName evidence="2">Crp/Fnr family transcriptional regulator</fullName>
    </submittedName>
</protein>
<evidence type="ECO:0000313" key="2">
    <source>
        <dbReference type="EMBL" id="RPE12494.1"/>
    </source>
</evidence>
<dbReference type="InterPro" id="IPR014710">
    <property type="entry name" value="RmlC-like_jellyroll"/>
</dbReference>
<accession>A0A3N4QLF3</accession>